<dbReference type="SMART" id="SM00530">
    <property type="entry name" value="HTH_XRE"/>
    <property type="match status" value="1"/>
</dbReference>
<dbReference type="GO" id="GO:0003677">
    <property type="term" value="F:DNA binding"/>
    <property type="evidence" value="ECO:0007669"/>
    <property type="project" value="InterPro"/>
</dbReference>
<feature type="domain" description="HTH cro/C1-type" evidence="2">
    <location>
        <begin position="7"/>
        <end position="61"/>
    </location>
</feature>
<dbReference type="Pfam" id="PF01381">
    <property type="entry name" value="HTH_3"/>
    <property type="match status" value="1"/>
</dbReference>
<dbReference type="InterPro" id="IPR001387">
    <property type="entry name" value="Cro/C1-type_HTH"/>
</dbReference>
<dbReference type="EMBL" id="CAEZWV010000012">
    <property type="protein sequence ID" value="CAB4670584.1"/>
    <property type="molecule type" value="Genomic_DNA"/>
</dbReference>
<dbReference type="SUPFAM" id="SSF47413">
    <property type="entry name" value="lambda repressor-like DNA-binding domains"/>
    <property type="match status" value="1"/>
</dbReference>
<evidence type="ECO:0000256" key="1">
    <source>
        <dbReference type="SAM" id="MobiDB-lite"/>
    </source>
</evidence>
<dbReference type="Gene3D" id="1.10.260.40">
    <property type="entry name" value="lambda repressor-like DNA-binding domains"/>
    <property type="match status" value="1"/>
</dbReference>
<dbReference type="InterPro" id="IPR010982">
    <property type="entry name" value="Lambda_DNA-bd_dom_sf"/>
</dbReference>
<evidence type="ECO:0000259" key="2">
    <source>
        <dbReference type="PROSITE" id="PS50943"/>
    </source>
</evidence>
<organism evidence="3">
    <name type="scientific">freshwater metagenome</name>
    <dbReference type="NCBI Taxonomy" id="449393"/>
    <lineage>
        <taxon>unclassified sequences</taxon>
        <taxon>metagenomes</taxon>
        <taxon>ecological metagenomes</taxon>
    </lineage>
</organism>
<name>A0A6J6MCM9_9ZZZZ</name>
<feature type="compositionally biased region" description="Basic residues" evidence="1">
    <location>
        <begin position="90"/>
        <end position="104"/>
    </location>
</feature>
<dbReference type="CDD" id="cd00093">
    <property type="entry name" value="HTH_XRE"/>
    <property type="match status" value="1"/>
</dbReference>
<sequence>MASRNLIHIARLRSGMSQIELARAAKTSQPAISAYESGKRSPSVETLTRLLAAAGFELRMQLATPDSHDASRKSAEKLLPKSQVQGHINRERKRLTSNGRGKKT</sequence>
<feature type="compositionally biased region" description="Basic and acidic residues" evidence="1">
    <location>
        <begin position="66"/>
        <end position="79"/>
    </location>
</feature>
<dbReference type="PROSITE" id="PS50943">
    <property type="entry name" value="HTH_CROC1"/>
    <property type="match status" value="1"/>
</dbReference>
<protein>
    <submittedName>
        <fullName evidence="3">Unannotated protein</fullName>
    </submittedName>
</protein>
<proteinExistence type="predicted"/>
<dbReference type="AlphaFoldDB" id="A0A6J6MCM9"/>
<feature type="region of interest" description="Disordered" evidence="1">
    <location>
        <begin position="65"/>
        <end position="104"/>
    </location>
</feature>
<gene>
    <name evidence="3" type="ORF">UFOPK2295_00775</name>
</gene>
<accession>A0A6J6MCM9</accession>
<evidence type="ECO:0000313" key="3">
    <source>
        <dbReference type="EMBL" id="CAB4670584.1"/>
    </source>
</evidence>
<reference evidence="3" key="1">
    <citation type="submission" date="2020-05" db="EMBL/GenBank/DDBJ databases">
        <authorList>
            <person name="Chiriac C."/>
            <person name="Salcher M."/>
            <person name="Ghai R."/>
            <person name="Kavagutti S V."/>
        </authorList>
    </citation>
    <scope>NUCLEOTIDE SEQUENCE</scope>
</reference>